<dbReference type="EMBL" id="VSSQ01005953">
    <property type="protein sequence ID" value="MPM31009.1"/>
    <property type="molecule type" value="Genomic_DNA"/>
</dbReference>
<accession>A0A644YRR7</accession>
<evidence type="ECO:0000256" key="1">
    <source>
        <dbReference type="SAM" id="Phobius"/>
    </source>
</evidence>
<keyword evidence="1" id="KW-0472">Membrane</keyword>
<organism evidence="2">
    <name type="scientific">bioreactor metagenome</name>
    <dbReference type="NCBI Taxonomy" id="1076179"/>
    <lineage>
        <taxon>unclassified sequences</taxon>
        <taxon>metagenomes</taxon>
        <taxon>ecological metagenomes</taxon>
    </lineage>
</organism>
<comment type="caution">
    <text evidence="2">The sequence shown here is derived from an EMBL/GenBank/DDBJ whole genome shotgun (WGS) entry which is preliminary data.</text>
</comment>
<name>A0A644YRR7_9ZZZZ</name>
<keyword evidence="1" id="KW-1133">Transmembrane helix</keyword>
<keyword evidence="1" id="KW-0812">Transmembrane</keyword>
<protein>
    <submittedName>
        <fullName evidence="2">Uncharacterized protein</fullName>
    </submittedName>
</protein>
<reference evidence="2" key="1">
    <citation type="submission" date="2019-08" db="EMBL/GenBank/DDBJ databases">
        <authorList>
            <person name="Kucharzyk K."/>
            <person name="Murdoch R.W."/>
            <person name="Higgins S."/>
            <person name="Loffler F."/>
        </authorList>
    </citation>
    <scope>NUCLEOTIDE SEQUENCE</scope>
</reference>
<dbReference type="AlphaFoldDB" id="A0A644YRR7"/>
<sequence>MIKSKKIIKITAITITSIIIILFIEIIRELSILNNNVSTEWHEEAEKEINKALENMPKEQKLFYDSIKQLQFNDTIR</sequence>
<feature type="transmembrane region" description="Helical" evidence="1">
    <location>
        <begin position="7"/>
        <end position="27"/>
    </location>
</feature>
<evidence type="ECO:0000313" key="2">
    <source>
        <dbReference type="EMBL" id="MPM31009.1"/>
    </source>
</evidence>
<gene>
    <name evidence="2" type="ORF">SDC9_77562</name>
</gene>
<proteinExistence type="predicted"/>